<dbReference type="PANTHER" id="PTHR30069:SF29">
    <property type="entry name" value="HEMOGLOBIN AND HEMOGLOBIN-HAPTOGLOBIN-BINDING PROTEIN 1-RELATED"/>
    <property type="match status" value="1"/>
</dbReference>
<dbReference type="InterPro" id="IPR012910">
    <property type="entry name" value="Plug_dom"/>
</dbReference>
<reference evidence="15 16" key="1">
    <citation type="submission" date="2024-01" db="EMBL/GenBank/DDBJ databases">
        <title>Mariniflexile litorale sp. nov., isolated from the shallow sediments of the Sea of Japan.</title>
        <authorList>
            <person name="Romanenko L."/>
            <person name="Bystritskaya E."/>
            <person name="Isaeva M."/>
        </authorList>
    </citation>
    <scope>NUCLEOTIDE SEQUENCE [LARGE SCALE GENOMIC DNA]</scope>
    <source>
        <strain evidence="15 16">KCTC 32427</strain>
    </source>
</reference>
<evidence type="ECO:0000256" key="4">
    <source>
        <dbReference type="ARBA" id="ARBA00022692"/>
    </source>
</evidence>
<evidence type="ECO:0000256" key="6">
    <source>
        <dbReference type="ARBA" id="ARBA00023077"/>
    </source>
</evidence>
<dbReference type="PANTHER" id="PTHR30069">
    <property type="entry name" value="TONB-DEPENDENT OUTER MEMBRANE RECEPTOR"/>
    <property type="match status" value="1"/>
</dbReference>
<comment type="similarity">
    <text evidence="10 11">Belongs to the TonB-dependent receptor family.</text>
</comment>
<accession>A0ABV0AA19</accession>
<feature type="chain" id="PRO_5046749241" evidence="12">
    <location>
        <begin position="20"/>
        <end position="803"/>
    </location>
</feature>
<gene>
    <name evidence="15" type="ORF">VP395_09410</name>
</gene>
<dbReference type="PROSITE" id="PS52016">
    <property type="entry name" value="TONB_DEPENDENT_REC_3"/>
    <property type="match status" value="1"/>
</dbReference>
<dbReference type="InterPro" id="IPR036942">
    <property type="entry name" value="Beta-barrel_TonB_sf"/>
</dbReference>
<evidence type="ECO:0000256" key="5">
    <source>
        <dbReference type="ARBA" id="ARBA00022729"/>
    </source>
</evidence>
<dbReference type="Pfam" id="PF07715">
    <property type="entry name" value="Plug"/>
    <property type="match status" value="1"/>
</dbReference>
<protein>
    <submittedName>
        <fullName evidence="15">TonB-dependent receptor</fullName>
    </submittedName>
</protein>
<keyword evidence="7 10" id="KW-0472">Membrane</keyword>
<keyword evidence="4 10" id="KW-0812">Transmembrane</keyword>
<organism evidence="15 16">
    <name type="scientific">Mariniflexile soesokkakense</name>
    <dbReference type="NCBI Taxonomy" id="1343160"/>
    <lineage>
        <taxon>Bacteria</taxon>
        <taxon>Pseudomonadati</taxon>
        <taxon>Bacteroidota</taxon>
        <taxon>Flavobacteriia</taxon>
        <taxon>Flavobacteriales</taxon>
        <taxon>Flavobacteriaceae</taxon>
        <taxon>Mariniflexile</taxon>
    </lineage>
</organism>
<name>A0ABV0AA19_9FLAO</name>
<evidence type="ECO:0000256" key="12">
    <source>
        <dbReference type="SAM" id="SignalP"/>
    </source>
</evidence>
<evidence type="ECO:0000256" key="7">
    <source>
        <dbReference type="ARBA" id="ARBA00023136"/>
    </source>
</evidence>
<comment type="subcellular location">
    <subcellularLocation>
        <location evidence="1 10">Cell outer membrane</location>
        <topology evidence="1 10">Multi-pass membrane protein</topology>
    </subcellularLocation>
</comment>
<keyword evidence="16" id="KW-1185">Reference proteome</keyword>
<evidence type="ECO:0000256" key="11">
    <source>
        <dbReference type="RuleBase" id="RU003357"/>
    </source>
</evidence>
<dbReference type="Proteomes" id="UP001416393">
    <property type="component" value="Unassembled WGS sequence"/>
</dbReference>
<keyword evidence="6 11" id="KW-0798">TonB box</keyword>
<feature type="signal peptide" evidence="12">
    <location>
        <begin position="1"/>
        <end position="19"/>
    </location>
</feature>
<evidence type="ECO:0000256" key="9">
    <source>
        <dbReference type="ARBA" id="ARBA00023237"/>
    </source>
</evidence>
<evidence type="ECO:0000259" key="14">
    <source>
        <dbReference type="Pfam" id="PF07715"/>
    </source>
</evidence>
<keyword evidence="3 10" id="KW-1134">Transmembrane beta strand</keyword>
<feature type="domain" description="TonB-dependent receptor-like beta-barrel" evidence="13">
    <location>
        <begin position="329"/>
        <end position="776"/>
    </location>
</feature>
<keyword evidence="9 10" id="KW-0998">Cell outer membrane</keyword>
<dbReference type="RefSeq" id="WP_346241733.1">
    <property type="nucleotide sequence ID" value="NZ_JAZHYP010000003.1"/>
</dbReference>
<evidence type="ECO:0000256" key="2">
    <source>
        <dbReference type="ARBA" id="ARBA00022448"/>
    </source>
</evidence>
<proteinExistence type="inferred from homology"/>
<evidence type="ECO:0000259" key="13">
    <source>
        <dbReference type="Pfam" id="PF00593"/>
    </source>
</evidence>
<keyword evidence="5 12" id="KW-0732">Signal</keyword>
<dbReference type="InterPro" id="IPR039426">
    <property type="entry name" value="TonB-dep_rcpt-like"/>
</dbReference>
<evidence type="ECO:0000313" key="16">
    <source>
        <dbReference type="Proteomes" id="UP001416393"/>
    </source>
</evidence>
<keyword evidence="2 10" id="KW-0813">Transport</keyword>
<evidence type="ECO:0000256" key="8">
    <source>
        <dbReference type="ARBA" id="ARBA00023170"/>
    </source>
</evidence>
<keyword evidence="8 15" id="KW-0675">Receptor</keyword>
<dbReference type="Gene3D" id="2.170.130.10">
    <property type="entry name" value="TonB-dependent receptor, plug domain"/>
    <property type="match status" value="1"/>
</dbReference>
<dbReference type="InterPro" id="IPR000531">
    <property type="entry name" value="Beta-barrel_TonB"/>
</dbReference>
<dbReference type="SUPFAM" id="SSF56935">
    <property type="entry name" value="Porins"/>
    <property type="match status" value="1"/>
</dbReference>
<feature type="domain" description="TonB-dependent receptor plug" evidence="14">
    <location>
        <begin position="112"/>
        <end position="219"/>
    </location>
</feature>
<evidence type="ECO:0000313" key="15">
    <source>
        <dbReference type="EMBL" id="MEN3323943.1"/>
    </source>
</evidence>
<evidence type="ECO:0000256" key="1">
    <source>
        <dbReference type="ARBA" id="ARBA00004571"/>
    </source>
</evidence>
<sequence length="803" mass="90389">MKFFCAISFFLFVSIQLKAQNIKVLNSLTREPIFGVAVYNIDKSKSTVTNFLGEASLSEFSVSETIYFKHLSHVLKEITKSELGQLNRVYLVSNTQGLDEIVISASKFEQNKRDIPQKIININAEAIQFVNPQTSADLLESTGQVYVQKSQLGGGSPMIRGFSTNRLLITIDGVRMNNAIFRGGNLQNVISIDPFSIQNTEVTLGSGSVIYGSDAIGGVMSFYTQQPQTSLTDSLFFKANTILRYATASDEKTAHIDFNLGYKKWAFLTNISYNDFGDLRMGKHGPTEYLRPEFALATNSGDVIIQNNNPLVQKVTGYQQLNVLQKVHFKPQNNLSFDLGLYYTTTSDYSRYDRLIRYRNGTLRSAEWNYGPQNWFMSNLQITKLSSNSNLYDKIKATVAYQNFQESRADRDFQSATRNLRDEAVDAYSFNLDFEKNLALKTQLFYGVEYVYNNVMSHGEEENISTNTIVPTVSRYPNGSSWQSGAVYTSIKYKPNLKFVFQSGLRFNHIISKADFSENNLYLNLPFNTSNNESSALTGTAGIRWSPNAILQWKLNASSAFRAPNIDDIGKVFDSEPGSVVVPNNNLKSEYAYGGELGLKLNFSEKFVLDLSSYYTYLDNALVRRDFALNGETQIMYDGTLSNVQAIQNASKAWIYGFEMGLKLVLTNQLKLTSQYSVVGGTEVEGAIEVPVRHAAPNFGNSHIVWEHNNLKLDAFAVYNNELSFYQLAPSEIEKDYIYAKDIKGNPYSPSWYTLNFRSQYQISKSTTITASLENITDQRYKTYSSGIAAAGRNFILSLKYSL</sequence>
<evidence type="ECO:0000256" key="10">
    <source>
        <dbReference type="PROSITE-ProRule" id="PRU01360"/>
    </source>
</evidence>
<dbReference type="InterPro" id="IPR037066">
    <property type="entry name" value="Plug_dom_sf"/>
</dbReference>
<dbReference type="Pfam" id="PF00593">
    <property type="entry name" value="TonB_dep_Rec_b-barrel"/>
    <property type="match status" value="1"/>
</dbReference>
<dbReference type="Gene3D" id="2.40.170.20">
    <property type="entry name" value="TonB-dependent receptor, beta-barrel domain"/>
    <property type="match status" value="1"/>
</dbReference>
<dbReference type="EMBL" id="JAZHYP010000003">
    <property type="protein sequence ID" value="MEN3323943.1"/>
    <property type="molecule type" value="Genomic_DNA"/>
</dbReference>
<comment type="caution">
    <text evidence="15">The sequence shown here is derived from an EMBL/GenBank/DDBJ whole genome shotgun (WGS) entry which is preliminary data.</text>
</comment>
<evidence type="ECO:0000256" key="3">
    <source>
        <dbReference type="ARBA" id="ARBA00022452"/>
    </source>
</evidence>